<gene>
    <name evidence="1" type="ORF">K9S39_02830</name>
</gene>
<proteinExistence type="predicted"/>
<sequence>MRRAVEWNVRLYLFEEDGTTKARVVLDTGTTSMTGHGTARCNPHDVDVPEIGDELATARAMHDLAGRLTRVADHDMERVGA</sequence>
<keyword evidence="2" id="KW-1185">Reference proteome</keyword>
<protein>
    <submittedName>
        <fullName evidence="1">DUF1876 domain-containing protein</fullName>
    </submittedName>
</protein>
<dbReference type="SUPFAM" id="SSF143212">
    <property type="entry name" value="Rv2632c-like"/>
    <property type="match status" value="1"/>
</dbReference>
<accession>A0ABY4M3Z5</accession>
<dbReference type="InterPro" id="IPR038070">
    <property type="entry name" value="Rv2632c-like_sf"/>
</dbReference>
<name>A0ABY4M3Z5_9ACTN</name>
<dbReference type="Proteomes" id="UP000830115">
    <property type="component" value="Chromosome"/>
</dbReference>
<dbReference type="Pfam" id="PF08962">
    <property type="entry name" value="Rv2632c-like"/>
    <property type="match status" value="1"/>
</dbReference>
<dbReference type="EMBL" id="CP086322">
    <property type="protein sequence ID" value="UQA90956.1"/>
    <property type="molecule type" value="Genomic_DNA"/>
</dbReference>
<organism evidence="1 2">
    <name type="scientific">Streptomyces halobius</name>
    <dbReference type="NCBI Taxonomy" id="2879846"/>
    <lineage>
        <taxon>Bacteria</taxon>
        <taxon>Bacillati</taxon>
        <taxon>Actinomycetota</taxon>
        <taxon>Actinomycetes</taxon>
        <taxon>Kitasatosporales</taxon>
        <taxon>Streptomycetaceae</taxon>
        <taxon>Streptomyces</taxon>
    </lineage>
</organism>
<dbReference type="Gene3D" id="3.30.160.240">
    <property type="entry name" value="Rv1738"/>
    <property type="match status" value="1"/>
</dbReference>
<dbReference type="RefSeq" id="WP_248861735.1">
    <property type="nucleotide sequence ID" value="NZ_CP086322.1"/>
</dbReference>
<reference evidence="1" key="1">
    <citation type="submission" date="2021-10" db="EMBL/GenBank/DDBJ databases">
        <title>Streptomyces nigrumlapis sp.nov.,an antimicrobial producing actinobacterium isolated from Black Gobi rocks.</title>
        <authorList>
            <person name="Wen Y."/>
            <person name="Zhang W."/>
            <person name="Liu X.G."/>
        </authorList>
    </citation>
    <scope>NUCLEOTIDE SEQUENCE</scope>
    <source>
        <strain evidence="1">ST13-2-2</strain>
    </source>
</reference>
<dbReference type="InterPro" id="IPR015057">
    <property type="entry name" value="Rv2632c-like"/>
</dbReference>
<evidence type="ECO:0000313" key="1">
    <source>
        <dbReference type="EMBL" id="UQA90956.1"/>
    </source>
</evidence>
<evidence type="ECO:0000313" key="2">
    <source>
        <dbReference type="Proteomes" id="UP000830115"/>
    </source>
</evidence>